<dbReference type="GO" id="GO:0005737">
    <property type="term" value="C:cytoplasm"/>
    <property type="evidence" value="ECO:0007669"/>
    <property type="project" value="InterPro"/>
</dbReference>
<dbReference type="PANTHER" id="PTHR42871:SF1">
    <property type="entry name" value="CITRATE SYNTHASE"/>
    <property type="match status" value="1"/>
</dbReference>
<evidence type="ECO:0000256" key="4">
    <source>
        <dbReference type="ARBA" id="ARBA00022679"/>
    </source>
</evidence>
<dbReference type="InterPro" id="IPR010953">
    <property type="entry name" value="Citrate_synthase_typ-I"/>
</dbReference>
<keyword evidence="4 7" id="KW-0808">Transferase</keyword>
<dbReference type="SUPFAM" id="SSF48256">
    <property type="entry name" value="Citrate synthase"/>
    <property type="match status" value="1"/>
</dbReference>
<sequence>MSSSTVTGNVTLSEGADDNTISLPLIAGTVGPSVIDVRKLYADTGHFTYDPGFTSTASCDSAITYIDGDQGILMHRGYKIEELAEKSDFMDVCYLLLKGELPNVSEKDKFSHDITYHTMLHEQLTQFYRGFRRDAHPMAIMVGVVGALSAFYHDSTDITDPTQRMVASYRLIAKMPTIAAMAYKYSVGQPFIYPSNEMSYAENFLHMTFSVPAERYKMSPTIVRAMDRIFILHADHEQNASTSTVRLAGSSGANPFACIAAGIACLWGPAHGGANEAVLTMLKEIGSVDRVQEFIAKAKDKNDPFRLMGFGHRVYKNYDPRAKVMQQTCYEVLDELGIKDEPMLKLAMELEKIALEDPYFVEKKLFPNVDFYSGIILQALGFPTSMFTVLFALARTVGWVAQWNEMMEDPSQKIGRPRQLYTGYTERPFVELDKR</sequence>
<dbReference type="Gene3D" id="2.20.28.60">
    <property type="match status" value="1"/>
</dbReference>
<dbReference type="Pfam" id="PF00285">
    <property type="entry name" value="Citrate_synt"/>
    <property type="match status" value="1"/>
</dbReference>
<evidence type="ECO:0000256" key="9">
    <source>
        <dbReference type="RuleBase" id="RU003370"/>
    </source>
</evidence>
<dbReference type="GO" id="GO:0006099">
    <property type="term" value="P:tricarboxylic acid cycle"/>
    <property type="evidence" value="ECO:0007669"/>
    <property type="project" value="UniProtKB-UniRule"/>
</dbReference>
<evidence type="ECO:0000256" key="7">
    <source>
        <dbReference type="PIRNR" id="PIRNR001369"/>
    </source>
</evidence>
<keyword evidence="11" id="KW-0812">Transmembrane</keyword>
<comment type="similarity">
    <text evidence="2 7 10">Belongs to the citrate synthase family.</text>
</comment>
<feature type="active site" evidence="8">
    <location>
        <position position="370"/>
    </location>
</feature>
<dbReference type="Proteomes" id="UP000476030">
    <property type="component" value="Unassembled WGS sequence"/>
</dbReference>
<evidence type="ECO:0000256" key="2">
    <source>
        <dbReference type="ARBA" id="ARBA00010566"/>
    </source>
</evidence>
<gene>
    <name evidence="12" type="primary">gltA</name>
    <name evidence="12" type="ORF">GQE98_07485</name>
</gene>
<dbReference type="InterPro" id="IPR016142">
    <property type="entry name" value="Citrate_synth-like_lrg_a-sub"/>
</dbReference>
<evidence type="ECO:0000256" key="6">
    <source>
        <dbReference type="NCBIfam" id="TIGR01798"/>
    </source>
</evidence>
<keyword evidence="3 9" id="KW-0816">Tricarboxylic acid cycle</keyword>
<dbReference type="Gene3D" id="1.10.580.10">
    <property type="entry name" value="Citrate Synthase, domain 1"/>
    <property type="match status" value="1"/>
</dbReference>
<dbReference type="CDD" id="cd06114">
    <property type="entry name" value="EcCS_like"/>
    <property type="match status" value="1"/>
</dbReference>
<evidence type="ECO:0000256" key="5">
    <source>
        <dbReference type="ARBA" id="ARBA00049288"/>
    </source>
</evidence>
<dbReference type="PIRSF" id="PIRSF001369">
    <property type="entry name" value="Citrate_synth"/>
    <property type="match status" value="1"/>
</dbReference>
<dbReference type="GO" id="GO:0036440">
    <property type="term" value="F:citrate synthase activity"/>
    <property type="evidence" value="ECO:0007669"/>
    <property type="project" value="UniProtKB-EC"/>
</dbReference>
<dbReference type="FunFam" id="1.10.230.10:FF:000002">
    <property type="entry name" value="Citrate synthase"/>
    <property type="match status" value="1"/>
</dbReference>
<evidence type="ECO:0000256" key="11">
    <source>
        <dbReference type="SAM" id="Phobius"/>
    </source>
</evidence>
<keyword evidence="11" id="KW-0472">Membrane</keyword>
<dbReference type="PRINTS" id="PR00143">
    <property type="entry name" value="CITRTSNTHASE"/>
</dbReference>
<dbReference type="AlphaFoldDB" id="A0A6L8W8C5"/>
<reference evidence="12 13" key="1">
    <citation type="submission" date="2019-12" db="EMBL/GenBank/DDBJ databases">
        <title>Snethiella sp. nov. sp. isolated from sea sand.</title>
        <authorList>
            <person name="Kim J."/>
            <person name="Jeong S.E."/>
            <person name="Jung H.S."/>
            <person name="Jeon C.O."/>
        </authorList>
    </citation>
    <scope>NUCLEOTIDE SEQUENCE [LARGE SCALE GENOMIC DNA]</scope>
    <source>
        <strain evidence="12 13">DP05</strain>
    </source>
</reference>
<comment type="caution">
    <text evidence="12">The sequence shown here is derived from an EMBL/GenBank/DDBJ whole genome shotgun (WGS) entry which is preliminary data.</text>
</comment>
<dbReference type="Gene3D" id="1.10.230.10">
    <property type="entry name" value="Cytochrome P450-Terp, domain 2"/>
    <property type="match status" value="1"/>
</dbReference>
<name>A0A6L8W8C5_9PROT</name>
<comment type="catalytic activity">
    <reaction evidence="5 9">
        <text>oxaloacetate + acetyl-CoA + H2O = citrate + CoA + H(+)</text>
        <dbReference type="Rhea" id="RHEA:16845"/>
        <dbReference type="ChEBI" id="CHEBI:15377"/>
        <dbReference type="ChEBI" id="CHEBI:15378"/>
        <dbReference type="ChEBI" id="CHEBI:16452"/>
        <dbReference type="ChEBI" id="CHEBI:16947"/>
        <dbReference type="ChEBI" id="CHEBI:57287"/>
        <dbReference type="ChEBI" id="CHEBI:57288"/>
        <dbReference type="EC" id="2.3.3.16"/>
    </reaction>
</comment>
<evidence type="ECO:0000256" key="10">
    <source>
        <dbReference type="RuleBase" id="RU003406"/>
    </source>
</evidence>
<protein>
    <recommendedName>
        <fullName evidence="6 7">Citrate synthase</fullName>
    </recommendedName>
</protein>
<organism evidence="12 13">
    <name type="scientific">Sneathiella litorea</name>
    <dbReference type="NCBI Taxonomy" id="2606216"/>
    <lineage>
        <taxon>Bacteria</taxon>
        <taxon>Pseudomonadati</taxon>
        <taxon>Pseudomonadota</taxon>
        <taxon>Alphaproteobacteria</taxon>
        <taxon>Sneathiellales</taxon>
        <taxon>Sneathiellaceae</taxon>
        <taxon>Sneathiella</taxon>
    </lineage>
</organism>
<keyword evidence="12" id="KW-0012">Acyltransferase</keyword>
<dbReference type="InterPro" id="IPR036969">
    <property type="entry name" value="Citrate_synthase_sf"/>
</dbReference>
<dbReference type="InterPro" id="IPR024176">
    <property type="entry name" value="Citrate_synthase_bac-typ"/>
</dbReference>
<keyword evidence="11" id="KW-1133">Transmembrane helix</keyword>
<evidence type="ECO:0000313" key="12">
    <source>
        <dbReference type="EMBL" id="MZR30477.1"/>
    </source>
</evidence>
<feature type="active site" evidence="8">
    <location>
        <position position="312"/>
    </location>
</feature>
<feature type="transmembrane region" description="Helical" evidence="11">
    <location>
        <begin position="371"/>
        <end position="394"/>
    </location>
</feature>
<evidence type="ECO:0000256" key="1">
    <source>
        <dbReference type="ARBA" id="ARBA00004751"/>
    </source>
</evidence>
<dbReference type="NCBIfam" id="NF004126">
    <property type="entry name" value="PRK05614.1"/>
    <property type="match status" value="1"/>
</dbReference>
<dbReference type="PANTHER" id="PTHR42871">
    <property type="entry name" value="CITRATE SYNTHASE"/>
    <property type="match status" value="1"/>
</dbReference>
<dbReference type="NCBIfam" id="TIGR01798">
    <property type="entry name" value="cit_synth_I"/>
    <property type="match status" value="1"/>
</dbReference>
<dbReference type="EMBL" id="WTUW01000002">
    <property type="protein sequence ID" value="MZR30477.1"/>
    <property type="molecule type" value="Genomic_DNA"/>
</dbReference>
<dbReference type="InterPro" id="IPR002020">
    <property type="entry name" value="Citrate_synthase"/>
</dbReference>
<dbReference type="InterPro" id="IPR019810">
    <property type="entry name" value="Citrate_synthase_AS"/>
</dbReference>
<dbReference type="PROSITE" id="PS00480">
    <property type="entry name" value="CITRATE_SYNTHASE"/>
    <property type="match status" value="1"/>
</dbReference>
<proteinExistence type="inferred from homology"/>
<evidence type="ECO:0000313" key="13">
    <source>
        <dbReference type="Proteomes" id="UP000476030"/>
    </source>
</evidence>
<evidence type="ECO:0000256" key="8">
    <source>
        <dbReference type="PIRSR" id="PIRSR001369-1"/>
    </source>
</evidence>
<dbReference type="UniPathway" id="UPA00223">
    <property type="reaction ID" value="UER00717"/>
</dbReference>
<dbReference type="InterPro" id="IPR016143">
    <property type="entry name" value="Citrate_synth-like_sm_a-sub"/>
</dbReference>
<comment type="pathway">
    <text evidence="1 9">Carbohydrate metabolism; tricarboxylic acid cycle; isocitrate from oxaloacetate: step 1/2.</text>
</comment>
<evidence type="ECO:0000256" key="3">
    <source>
        <dbReference type="ARBA" id="ARBA00022532"/>
    </source>
</evidence>
<accession>A0A6L8W8C5</accession>
<keyword evidence="13" id="KW-1185">Reference proteome</keyword>
<dbReference type="RefSeq" id="WP_161315059.1">
    <property type="nucleotide sequence ID" value="NZ_WTUW01000002.1"/>
</dbReference>